<protein>
    <submittedName>
        <fullName evidence="2">Uncharacterized protein</fullName>
    </submittedName>
</protein>
<dbReference type="EMBL" id="JAEHNZ010000002">
    <property type="protein sequence ID" value="MBK0395919.1"/>
    <property type="molecule type" value="Genomic_DNA"/>
</dbReference>
<dbReference type="Proteomes" id="UP000614058">
    <property type="component" value="Unassembled WGS sequence"/>
</dbReference>
<keyword evidence="3" id="KW-1185">Reference proteome</keyword>
<organism evidence="2 3">
    <name type="scientific">Kingella bonacorsii</name>
    <dbReference type="NCBI Taxonomy" id="2796361"/>
    <lineage>
        <taxon>Bacteria</taxon>
        <taxon>Pseudomonadati</taxon>
        <taxon>Pseudomonadota</taxon>
        <taxon>Betaproteobacteria</taxon>
        <taxon>Neisseriales</taxon>
        <taxon>Neisseriaceae</taxon>
        <taxon>Kingella</taxon>
    </lineage>
</organism>
<evidence type="ECO:0000313" key="3">
    <source>
        <dbReference type="Proteomes" id="UP000614058"/>
    </source>
</evidence>
<gene>
    <name evidence="2" type="ORF">JDW22_04810</name>
</gene>
<evidence type="ECO:0000313" key="2">
    <source>
        <dbReference type="EMBL" id="MBK0395919.1"/>
    </source>
</evidence>
<comment type="caution">
    <text evidence="2">The sequence shown here is derived from an EMBL/GenBank/DDBJ whole genome shotgun (WGS) entry which is preliminary data.</text>
</comment>
<evidence type="ECO:0000256" key="1">
    <source>
        <dbReference type="SAM" id="MobiDB-lite"/>
    </source>
</evidence>
<name>A0ABS1BRP9_9NEIS</name>
<proteinExistence type="predicted"/>
<reference evidence="2 3" key="1">
    <citation type="journal article" date="2021" name="Pathogens">
        <title>Isolation and Characterization of Kingella bonacorsii sp. nov., A Novel Kingella Species Detected in a Stable Periodontitis Subject.</title>
        <authorList>
            <person name="Antezack A."/>
            <person name="Boxberger M."/>
            <person name="Rolland C."/>
            <person name="Monnet-Corti V."/>
            <person name="La Scola B."/>
        </authorList>
    </citation>
    <scope>NUCLEOTIDE SEQUENCE [LARGE SCALE GENOMIC DNA]</scope>
    <source>
        <strain evidence="2 3">Marseille-Q4569</strain>
    </source>
</reference>
<dbReference type="RefSeq" id="WP_200522036.1">
    <property type="nucleotide sequence ID" value="NZ_JAEHNZ010000002.1"/>
</dbReference>
<sequence>MDDIDVHDFIATHTPKGKSPKLDRYADAIFYLKERGFSDDDVLLFLSEKKGLVVGKRTLSRFLARDKKEKPAQNTIKSTAPKPETEQPERLSTPAQFNWQEDIDVNELI</sequence>
<feature type="region of interest" description="Disordered" evidence="1">
    <location>
        <begin position="66"/>
        <end position="96"/>
    </location>
</feature>
<accession>A0ABS1BRP9</accession>